<dbReference type="InParanoid" id="A0A1I5EKQ0"/>
<dbReference type="RefSeq" id="WP_075021052.1">
    <property type="nucleotide sequence ID" value="NZ_FOVH01000004.1"/>
</dbReference>
<evidence type="ECO:0000313" key="1">
    <source>
        <dbReference type="EMBL" id="SFO12075.1"/>
    </source>
</evidence>
<evidence type="ECO:0000313" key="2">
    <source>
        <dbReference type="Proteomes" id="UP000183413"/>
    </source>
</evidence>
<gene>
    <name evidence="1" type="ORF">SAMN04489713_104168</name>
</gene>
<protein>
    <submittedName>
        <fullName evidence="1">Uncharacterized protein</fullName>
    </submittedName>
</protein>
<accession>A0A1I5EKQ0</accession>
<keyword evidence="2" id="KW-1185">Reference proteome</keyword>
<proteinExistence type="predicted"/>
<dbReference type="Proteomes" id="UP000183413">
    <property type="component" value="Unassembled WGS sequence"/>
</dbReference>
<sequence length="65" mass="7151">MKVWGIFRDASGRIIGSVDDLGQLESFRDVPPGRAPFQLIAEDGLPAGTVDERTEIYVNPAVYPF</sequence>
<dbReference type="AlphaFoldDB" id="A0A1I5EKQ0"/>
<name>A0A1I5EKQ0_9ACTN</name>
<reference evidence="1 2" key="1">
    <citation type="submission" date="2016-10" db="EMBL/GenBank/DDBJ databases">
        <authorList>
            <person name="de Groot N.N."/>
        </authorList>
    </citation>
    <scope>NUCLEOTIDE SEQUENCE [LARGE SCALE GENOMIC DNA]</scope>
    <source>
        <strain evidence="1 2">DSM 43067</strain>
    </source>
</reference>
<dbReference type="EMBL" id="FOVH01000004">
    <property type="protein sequence ID" value="SFO12075.1"/>
    <property type="molecule type" value="Genomic_DNA"/>
</dbReference>
<organism evidence="1 2">
    <name type="scientific">Actinomadura madurae</name>
    <dbReference type="NCBI Taxonomy" id="1993"/>
    <lineage>
        <taxon>Bacteria</taxon>
        <taxon>Bacillati</taxon>
        <taxon>Actinomycetota</taxon>
        <taxon>Actinomycetes</taxon>
        <taxon>Streptosporangiales</taxon>
        <taxon>Thermomonosporaceae</taxon>
        <taxon>Actinomadura</taxon>
    </lineage>
</organism>
<dbReference type="STRING" id="1993.SAMN04489713_104168"/>